<gene>
    <name evidence="1" type="ORF">SAMN05444142_10216</name>
</gene>
<dbReference type="RefSeq" id="WP_188129176.1">
    <property type="nucleotide sequence ID" value="NZ_FNIO01000003.1"/>
</dbReference>
<name>A0A1H0FYI0_9RHOB</name>
<keyword evidence="2" id="KW-1185">Reference proteome</keyword>
<dbReference type="Proteomes" id="UP000324252">
    <property type="component" value="Unassembled WGS sequence"/>
</dbReference>
<reference evidence="1 2" key="1">
    <citation type="submission" date="2016-11" db="EMBL/GenBank/DDBJ databases">
        <authorList>
            <person name="Varghese N."/>
            <person name="Submissions S."/>
        </authorList>
    </citation>
    <scope>NUCLEOTIDE SEQUENCE [LARGE SCALE GENOMIC DNA]</scope>
    <source>
        <strain evidence="1 2">DSM 29620</strain>
    </source>
</reference>
<dbReference type="AlphaFoldDB" id="A0A1H0FYI0"/>
<sequence>MSDPTPSDPLIQVAPTEQGLRTCLIMLNDVAPADPLEAKTLRQARQMTISAKGL</sequence>
<proteinExistence type="predicted"/>
<protein>
    <submittedName>
        <fullName evidence="1">Uncharacterized protein</fullName>
    </submittedName>
</protein>
<evidence type="ECO:0000313" key="1">
    <source>
        <dbReference type="EMBL" id="SHJ83033.1"/>
    </source>
</evidence>
<evidence type="ECO:0000313" key="2">
    <source>
        <dbReference type="Proteomes" id="UP000324252"/>
    </source>
</evidence>
<accession>A0A1H0FYI0</accession>
<dbReference type="EMBL" id="FQZZ01000002">
    <property type="protein sequence ID" value="SHJ83033.1"/>
    <property type="molecule type" value="Genomic_DNA"/>
</dbReference>
<organism evidence="1 2">
    <name type="scientific">Lutimaribacter pacificus</name>
    <dbReference type="NCBI Taxonomy" id="391948"/>
    <lineage>
        <taxon>Bacteria</taxon>
        <taxon>Pseudomonadati</taxon>
        <taxon>Pseudomonadota</taxon>
        <taxon>Alphaproteobacteria</taxon>
        <taxon>Rhodobacterales</taxon>
        <taxon>Roseobacteraceae</taxon>
        <taxon>Lutimaribacter</taxon>
    </lineage>
</organism>